<feature type="transmembrane region" description="Helical" evidence="1">
    <location>
        <begin position="44"/>
        <end position="65"/>
    </location>
</feature>
<protein>
    <submittedName>
        <fullName evidence="2">Unannotated protein</fullName>
    </submittedName>
</protein>
<name>A0A6J6TYZ3_9ZZZZ</name>
<organism evidence="2">
    <name type="scientific">freshwater metagenome</name>
    <dbReference type="NCBI Taxonomy" id="449393"/>
    <lineage>
        <taxon>unclassified sequences</taxon>
        <taxon>metagenomes</taxon>
        <taxon>ecological metagenomes</taxon>
    </lineage>
</organism>
<reference evidence="2" key="1">
    <citation type="submission" date="2020-05" db="EMBL/GenBank/DDBJ databases">
        <authorList>
            <person name="Chiriac C."/>
            <person name="Salcher M."/>
            <person name="Ghai R."/>
            <person name="Kavagutti S V."/>
        </authorList>
    </citation>
    <scope>NUCLEOTIDE SEQUENCE</scope>
</reference>
<accession>A0A6J6TYZ3</accession>
<evidence type="ECO:0000313" key="2">
    <source>
        <dbReference type="EMBL" id="CAB4751577.1"/>
    </source>
</evidence>
<keyword evidence="1" id="KW-1133">Transmembrane helix</keyword>
<keyword evidence="1" id="KW-0472">Membrane</keyword>
<sequence length="134" mass="13589">MAPPRRAQVRRGGLVGLGLGLGLLSLAVFFLTAPLEAPEQVLGVFLPLAVGMLALPTGVLALAPLWLGDTPRTARRLAPAPAAVALLGLGLTGWGVARGDLPWTLGAVAPLAVAALLLGTARRLARAGASTDHR</sequence>
<keyword evidence="1" id="KW-0812">Transmembrane</keyword>
<feature type="transmembrane region" description="Helical" evidence="1">
    <location>
        <begin position="77"/>
        <end position="97"/>
    </location>
</feature>
<gene>
    <name evidence="2" type="ORF">UFOPK2761_02010</name>
</gene>
<feature type="transmembrane region" description="Helical" evidence="1">
    <location>
        <begin position="12"/>
        <end position="32"/>
    </location>
</feature>
<dbReference type="AlphaFoldDB" id="A0A6J6TYZ3"/>
<evidence type="ECO:0000256" key="1">
    <source>
        <dbReference type="SAM" id="Phobius"/>
    </source>
</evidence>
<proteinExistence type="predicted"/>
<dbReference type="EMBL" id="CAEZYQ010000015">
    <property type="protein sequence ID" value="CAB4751577.1"/>
    <property type="molecule type" value="Genomic_DNA"/>
</dbReference>
<feature type="transmembrane region" description="Helical" evidence="1">
    <location>
        <begin position="103"/>
        <end position="121"/>
    </location>
</feature>